<feature type="region of interest" description="Disordered" evidence="1">
    <location>
        <begin position="47"/>
        <end position="71"/>
    </location>
</feature>
<accession>A0ABS2DQS0</accession>
<protein>
    <submittedName>
        <fullName evidence="2">Uncharacterized protein</fullName>
    </submittedName>
</protein>
<name>A0ABS2DQS0_9BURK</name>
<comment type="caution">
    <text evidence="2">The sequence shown here is derived from an EMBL/GenBank/DDBJ whole genome shotgun (WGS) entry which is preliminary data.</text>
</comment>
<evidence type="ECO:0000313" key="3">
    <source>
        <dbReference type="Proteomes" id="UP000715095"/>
    </source>
</evidence>
<reference evidence="2 3" key="1">
    <citation type="journal article" date="2021" name="Sci. Rep.">
        <title>The distribution of antibiotic resistance genes in chicken gut microbiota commensals.</title>
        <authorList>
            <person name="Juricova H."/>
            <person name="Matiasovicova J."/>
            <person name="Kubasova T."/>
            <person name="Cejkova D."/>
            <person name="Rychlik I."/>
        </authorList>
    </citation>
    <scope>NUCLEOTIDE SEQUENCE [LARGE SCALE GENOMIC DNA]</scope>
    <source>
        <strain evidence="2 3">An829</strain>
    </source>
</reference>
<keyword evidence="3" id="KW-1185">Reference proteome</keyword>
<sequence>MSEIVYSIRVDAALVRAFAESSQKAGMNAADRLRAFMRECVEADKANASGEATLVDPSAAGDVSTAQKPAD</sequence>
<evidence type="ECO:0000313" key="2">
    <source>
        <dbReference type="EMBL" id="MBM6703697.1"/>
    </source>
</evidence>
<gene>
    <name evidence="2" type="ORF">H6A60_04240</name>
</gene>
<evidence type="ECO:0000256" key="1">
    <source>
        <dbReference type="SAM" id="MobiDB-lite"/>
    </source>
</evidence>
<dbReference type="EMBL" id="JACJJC010000004">
    <property type="protein sequence ID" value="MBM6703697.1"/>
    <property type="molecule type" value="Genomic_DNA"/>
</dbReference>
<proteinExistence type="predicted"/>
<organism evidence="2 3">
    <name type="scientific">Sutterella massiliensis</name>
    <dbReference type="NCBI Taxonomy" id="1816689"/>
    <lineage>
        <taxon>Bacteria</taxon>
        <taxon>Pseudomonadati</taxon>
        <taxon>Pseudomonadota</taxon>
        <taxon>Betaproteobacteria</taxon>
        <taxon>Burkholderiales</taxon>
        <taxon>Sutterellaceae</taxon>
        <taxon>Sutterella</taxon>
    </lineage>
</organism>
<dbReference type="Proteomes" id="UP000715095">
    <property type="component" value="Unassembled WGS sequence"/>
</dbReference>
<dbReference type="RefSeq" id="WP_205102162.1">
    <property type="nucleotide sequence ID" value="NZ_JACJJC010000004.1"/>
</dbReference>